<gene>
    <name evidence="1" type="ORF">CVM73_18475</name>
</gene>
<proteinExistence type="predicted"/>
<name>A0A2M8R7K1_9BRAD</name>
<evidence type="ECO:0000313" key="1">
    <source>
        <dbReference type="EMBL" id="PJG53805.1"/>
    </source>
</evidence>
<dbReference type="Proteomes" id="UP000231194">
    <property type="component" value="Unassembled WGS sequence"/>
</dbReference>
<protein>
    <submittedName>
        <fullName evidence="1">Uncharacterized protein</fullName>
    </submittedName>
</protein>
<dbReference type="AlphaFoldDB" id="A0A2M8R7K1"/>
<sequence length="62" mass="7064">MILGMKPMARMAVARRRALAMYDLDRCCAIWWLYRLHFGFTGDVMLGLAAVTVAQKRSRCGI</sequence>
<comment type="caution">
    <text evidence="1">The sequence shown here is derived from an EMBL/GenBank/DDBJ whole genome shotgun (WGS) entry which is preliminary data.</text>
</comment>
<dbReference type="EMBL" id="PGVG01000014">
    <property type="protein sequence ID" value="PJG53805.1"/>
    <property type="molecule type" value="Genomic_DNA"/>
</dbReference>
<accession>A0A2M8R7K1</accession>
<reference evidence="1 2" key="1">
    <citation type="submission" date="2017-11" db="EMBL/GenBank/DDBJ databases">
        <title>Bradyrhizobium forestalis sp. nov., an efficient nitrogen-fixing bacterium isolated from nodules of forest legume species in the Amazon.</title>
        <authorList>
            <person name="Costa E.M."/>
            <person name="Guimaraes A."/>
            <person name="Carvalho T.S."/>
            <person name="Rodrigues T.L."/>
            <person name="Ribeiro P.R.A."/>
            <person name="Lebbe L."/>
            <person name="Willems A."/>
            <person name="Moreira F.M.S."/>
        </authorList>
    </citation>
    <scope>NUCLEOTIDE SEQUENCE [LARGE SCALE GENOMIC DNA]</scope>
    <source>
        <strain evidence="1 2">INPA54B</strain>
    </source>
</reference>
<evidence type="ECO:0000313" key="2">
    <source>
        <dbReference type="Proteomes" id="UP000231194"/>
    </source>
</evidence>
<dbReference type="OrthoDB" id="8243430at2"/>
<organism evidence="1 2">
    <name type="scientific">Bradyrhizobium forestalis</name>
    <dbReference type="NCBI Taxonomy" id="1419263"/>
    <lineage>
        <taxon>Bacteria</taxon>
        <taxon>Pseudomonadati</taxon>
        <taxon>Pseudomonadota</taxon>
        <taxon>Alphaproteobacteria</taxon>
        <taxon>Hyphomicrobiales</taxon>
        <taxon>Nitrobacteraceae</taxon>
        <taxon>Bradyrhizobium</taxon>
    </lineage>
</organism>
<keyword evidence="2" id="KW-1185">Reference proteome</keyword>